<dbReference type="Proteomes" id="UP001168990">
    <property type="component" value="Unassembled WGS sequence"/>
</dbReference>
<accession>A0AA39KQ82</accession>
<protein>
    <submittedName>
        <fullName evidence="1">Uncharacterized protein</fullName>
    </submittedName>
</protein>
<dbReference type="AlphaFoldDB" id="A0AA39KQ82"/>
<comment type="caution">
    <text evidence="1">The sequence shown here is derived from an EMBL/GenBank/DDBJ whole genome shotgun (WGS) entry which is preliminary data.</text>
</comment>
<proteinExistence type="predicted"/>
<keyword evidence="2" id="KW-1185">Reference proteome</keyword>
<reference evidence="1" key="1">
    <citation type="journal article" date="2023" name="bioRxiv">
        <title>Scaffold-level genome assemblies of two parasitoid biocontrol wasps reveal the parthenogenesis mechanism and an associated novel virus.</title>
        <authorList>
            <person name="Inwood S."/>
            <person name="Skelly J."/>
            <person name="Guhlin J."/>
            <person name="Harrop T."/>
            <person name="Goldson S."/>
            <person name="Dearden P."/>
        </authorList>
    </citation>
    <scope>NUCLEOTIDE SEQUENCE</scope>
    <source>
        <strain evidence="1">Irish</strain>
        <tissue evidence="1">Whole body</tissue>
    </source>
</reference>
<dbReference type="EMBL" id="JAQQBS010000004">
    <property type="protein sequence ID" value="KAK0169707.1"/>
    <property type="molecule type" value="Genomic_DNA"/>
</dbReference>
<evidence type="ECO:0000313" key="1">
    <source>
        <dbReference type="EMBL" id="KAK0169707.1"/>
    </source>
</evidence>
<gene>
    <name evidence="1" type="ORF">PV328_010351</name>
</gene>
<name>A0AA39KQ82_9HYME</name>
<evidence type="ECO:0000313" key="2">
    <source>
        <dbReference type="Proteomes" id="UP001168990"/>
    </source>
</evidence>
<sequence>MSVRFMGHSYEDECDRCRCEPNGSMKKQYNELIKNLEDDFKSCLKLNNTTKSIIYANKRRRIGAKNLQLLNKILKKCKTRSDEVQVLTYSSQLQSLIVKFCCGFNQLTLELINAWQHFPSQYTVHYFWGEFWSASPIVLVTIAVQLLSSFVNSISQKRTNQSATSTRLITSGE</sequence>
<organism evidence="1 2">
    <name type="scientific">Microctonus aethiopoides</name>
    <dbReference type="NCBI Taxonomy" id="144406"/>
    <lineage>
        <taxon>Eukaryota</taxon>
        <taxon>Metazoa</taxon>
        <taxon>Ecdysozoa</taxon>
        <taxon>Arthropoda</taxon>
        <taxon>Hexapoda</taxon>
        <taxon>Insecta</taxon>
        <taxon>Pterygota</taxon>
        <taxon>Neoptera</taxon>
        <taxon>Endopterygota</taxon>
        <taxon>Hymenoptera</taxon>
        <taxon>Apocrita</taxon>
        <taxon>Ichneumonoidea</taxon>
        <taxon>Braconidae</taxon>
        <taxon>Euphorinae</taxon>
        <taxon>Microctonus</taxon>
    </lineage>
</organism>
<reference evidence="1" key="2">
    <citation type="submission" date="2023-03" db="EMBL/GenBank/DDBJ databases">
        <authorList>
            <person name="Inwood S.N."/>
            <person name="Skelly J.G."/>
            <person name="Guhlin J."/>
            <person name="Harrop T.W.R."/>
            <person name="Goldson S.G."/>
            <person name="Dearden P.K."/>
        </authorList>
    </citation>
    <scope>NUCLEOTIDE SEQUENCE</scope>
    <source>
        <strain evidence="1">Irish</strain>
        <tissue evidence="1">Whole body</tissue>
    </source>
</reference>